<evidence type="ECO:0000256" key="3">
    <source>
        <dbReference type="ARBA" id="ARBA00023125"/>
    </source>
</evidence>
<evidence type="ECO:0000256" key="2">
    <source>
        <dbReference type="ARBA" id="ARBA00023015"/>
    </source>
</evidence>
<dbReference type="InterPro" id="IPR036390">
    <property type="entry name" value="WH_DNA-bd_sf"/>
</dbReference>
<name>A0A1I0AL10_9FIRM</name>
<dbReference type="InterPro" id="IPR050950">
    <property type="entry name" value="HTH-type_LysR_regulators"/>
</dbReference>
<protein>
    <submittedName>
        <fullName evidence="6">Transcriptional regulator, LysR family</fullName>
    </submittedName>
</protein>
<dbReference type="InterPro" id="IPR005119">
    <property type="entry name" value="LysR_subst-bd"/>
</dbReference>
<dbReference type="Proteomes" id="UP000198508">
    <property type="component" value="Unassembled WGS sequence"/>
</dbReference>
<evidence type="ECO:0000256" key="4">
    <source>
        <dbReference type="ARBA" id="ARBA00023163"/>
    </source>
</evidence>
<dbReference type="CDD" id="cd05466">
    <property type="entry name" value="PBP2_LTTR_substrate"/>
    <property type="match status" value="1"/>
</dbReference>
<dbReference type="InterPro" id="IPR036388">
    <property type="entry name" value="WH-like_DNA-bd_sf"/>
</dbReference>
<evidence type="ECO:0000313" key="7">
    <source>
        <dbReference type="Proteomes" id="UP000198508"/>
    </source>
</evidence>
<dbReference type="PANTHER" id="PTHR30419">
    <property type="entry name" value="HTH-TYPE TRANSCRIPTIONAL REGULATOR YBHD"/>
    <property type="match status" value="1"/>
</dbReference>
<dbReference type="STRING" id="460384.SAMN05216313_10194"/>
<dbReference type="EMBL" id="FOIM01000001">
    <property type="protein sequence ID" value="SES94968.1"/>
    <property type="molecule type" value="Genomic_DNA"/>
</dbReference>
<dbReference type="GO" id="GO:0003700">
    <property type="term" value="F:DNA-binding transcription factor activity"/>
    <property type="evidence" value="ECO:0007669"/>
    <property type="project" value="InterPro"/>
</dbReference>
<evidence type="ECO:0000256" key="1">
    <source>
        <dbReference type="ARBA" id="ARBA00009437"/>
    </source>
</evidence>
<sequence length="303" mass="34161">MDFRELVYITVVADCKSVTAAAKKMYISQPSLSQIISKVENDLGIKLFDRTAYPITLTYAGEKYVDTARKILMMKDNLRRELTDIGNGVRGKITVGIPVERAGYMLPETLKEFRRVYPGVEIRTQEAKASVLLESLQKGETNLVVIPKNEDGLGPELQEELIYREELLFVAGPGVVTPDMLTEDGAYIRMEKVTDLPFIILKKGHAIRRAVDRLFRNCGATPNIIMETTSNINAVQLANSGYGATIVPERAVEIFGGREKFNCYPLGEAYAWDVNVIYLKESYLDGAERYFIEVMKKLFSHRQ</sequence>
<dbReference type="Pfam" id="PF03466">
    <property type="entry name" value="LysR_substrate"/>
    <property type="match status" value="1"/>
</dbReference>
<feature type="domain" description="HTH lysR-type" evidence="5">
    <location>
        <begin position="1"/>
        <end position="58"/>
    </location>
</feature>
<dbReference type="PROSITE" id="PS50931">
    <property type="entry name" value="HTH_LYSR"/>
    <property type="match status" value="1"/>
</dbReference>
<dbReference type="FunFam" id="1.10.10.10:FF:000001">
    <property type="entry name" value="LysR family transcriptional regulator"/>
    <property type="match status" value="1"/>
</dbReference>
<accession>A0A1I0AL10</accession>
<keyword evidence="4" id="KW-0804">Transcription</keyword>
<dbReference type="SUPFAM" id="SSF46785">
    <property type="entry name" value="Winged helix' DNA-binding domain"/>
    <property type="match status" value="1"/>
</dbReference>
<gene>
    <name evidence="6" type="ORF">SAMN05216313_10194</name>
</gene>
<evidence type="ECO:0000313" key="6">
    <source>
        <dbReference type="EMBL" id="SES94968.1"/>
    </source>
</evidence>
<dbReference type="PRINTS" id="PR00039">
    <property type="entry name" value="HTHLYSR"/>
</dbReference>
<reference evidence="7" key="1">
    <citation type="submission" date="2016-10" db="EMBL/GenBank/DDBJ databases">
        <authorList>
            <person name="Varghese N."/>
            <person name="Submissions S."/>
        </authorList>
    </citation>
    <scope>NUCLEOTIDE SEQUENCE [LARGE SCALE GENOMIC DNA]</scope>
    <source>
        <strain evidence="7">NLAE-zl-G277</strain>
    </source>
</reference>
<dbReference type="GO" id="GO:0003677">
    <property type="term" value="F:DNA binding"/>
    <property type="evidence" value="ECO:0007669"/>
    <property type="project" value="UniProtKB-KW"/>
</dbReference>
<proteinExistence type="inferred from homology"/>
<keyword evidence="7" id="KW-1185">Reference proteome</keyword>
<comment type="similarity">
    <text evidence="1">Belongs to the LysR transcriptional regulatory family.</text>
</comment>
<dbReference type="Gene3D" id="3.40.190.290">
    <property type="match status" value="1"/>
</dbReference>
<dbReference type="GO" id="GO:0005829">
    <property type="term" value="C:cytosol"/>
    <property type="evidence" value="ECO:0007669"/>
    <property type="project" value="TreeGrafter"/>
</dbReference>
<dbReference type="GeneID" id="93277922"/>
<evidence type="ECO:0000259" key="5">
    <source>
        <dbReference type="PROSITE" id="PS50931"/>
    </source>
</evidence>
<keyword evidence="3" id="KW-0238">DNA-binding</keyword>
<dbReference type="AlphaFoldDB" id="A0A1I0AL10"/>
<dbReference type="Gene3D" id="1.10.10.10">
    <property type="entry name" value="Winged helix-like DNA-binding domain superfamily/Winged helix DNA-binding domain"/>
    <property type="match status" value="1"/>
</dbReference>
<dbReference type="RefSeq" id="WP_092360364.1">
    <property type="nucleotide sequence ID" value="NZ_DAINWJ010000045.1"/>
</dbReference>
<organism evidence="6 7">
    <name type="scientific">Enterocloster lavalensis</name>
    <dbReference type="NCBI Taxonomy" id="460384"/>
    <lineage>
        <taxon>Bacteria</taxon>
        <taxon>Bacillati</taxon>
        <taxon>Bacillota</taxon>
        <taxon>Clostridia</taxon>
        <taxon>Lachnospirales</taxon>
        <taxon>Lachnospiraceae</taxon>
        <taxon>Enterocloster</taxon>
    </lineage>
</organism>
<keyword evidence="2" id="KW-0805">Transcription regulation</keyword>
<dbReference type="SUPFAM" id="SSF53850">
    <property type="entry name" value="Periplasmic binding protein-like II"/>
    <property type="match status" value="1"/>
</dbReference>
<dbReference type="Pfam" id="PF00126">
    <property type="entry name" value="HTH_1"/>
    <property type="match status" value="1"/>
</dbReference>
<dbReference type="InterPro" id="IPR000847">
    <property type="entry name" value="LysR_HTH_N"/>
</dbReference>